<sequence length="83" mass="9968">MDPSTCLISGFSLCLSLFRFFRGISVHVCIRNLVFCSHFNFFFFFLLHYMWKMIWRSEKSVWRINVKTQVGPPRNETKFGNHL</sequence>
<keyword evidence="1" id="KW-0472">Membrane</keyword>
<name>A0A2P2NAH7_RHIMU</name>
<keyword evidence="1" id="KW-1133">Transmembrane helix</keyword>
<reference evidence="2" key="1">
    <citation type="submission" date="2018-02" db="EMBL/GenBank/DDBJ databases">
        <title>Rhizophora mucronata_Transcriptome.</title>
        <authorList>
            <person name="Meera S.P."/>
            <person name="Sreeshan A."/>
            <person name="Augustine A."/>
        </authorList>
    </citation>
    <scope>NUCLEOTIDE SEQUENCE</scope>
    <source>
        <tissue evidence="2">Leaf</tissue>
    </source>
</reference>
<dbReference type="EMBL" id="GGEC01058995">
    <property type="protein sequence ID" value="MBX39479.1"/>
    <property type="molecule type" value="Transcribed_RNA"/>
</dbReference>
<organism evidence="2">
    <name type="scientific">Rhizophora mucronata</name>
    <name type="common">Asiatic mangrove</name>
    <dbReference type="NCBI Taxonomy" id="61149"/>
    <lineage>
        <taxon>Eukaryota</taxon>
        <taxon>Viridiplantae</taxon>
        <taxon>Streptophyta</taxon>
        <taxon>Embryophyta</taxon>
        <taxon>Tracheophyta</taxon>
        <taxon>Spermatophyta</taxon>
        <taxon>Magnoliopsida</taxon>
        <taxon>eudicotyledons</taxon>
        <taxon>Gunneridae</taxon>
        <taxon>Pentapetalae</taxon>
        <taxon>rosids</taxon>
        <taxon>fabids</taxon>
        <taxon>Malpighiales</taxon>
        <taxon>Rhizophoraceae</taxon>
        <taxon>Rhizophora</taxon>
    </lineage>
</organism>
<proteinExistence type="predicted"/>
<protein>
    <submittedName>
        <fullName evidence="2">Uncharacterized protein</fullName>
    </submittedName>
</protein>
<keyword evidence="1" id="KW-0812">Transmembrane</keyword>
<dbReference type="AlphaFoldDB" id="A0A2P2NAH7"/>
<evidence type="ECO:0000256" key="1">
    <source>
        <dbReference type="SAM" id="Phobius"/>
    </source>
</evidence>
<feature type="transmembrane region" description="Helical" evidence="1">
    <location>
        <begin position="32"/>
        <end position="51"/>
    </location>
</feature>
<accession>A0A2P2NAH7</accession>
<evidence type="ECO:0000313" key="2">
    <source>
        <dbReference type="EMBL" id="MBX39479.1"/>
    </source>
</evidence>